<sequence length="87" mass="9520">MGDHVTVSPEKFLGTPCQGSSTTQNHIAIPIEELSASLEAAEEKNPVIDSHVDNIQKPEEKGECRYCKEEDFVSKLESPCNCNGSLK</sequence>
<feature type="region of interest" description="Disordered" evidence="4">
    <location>
        <begin position="1"/>
        <end position="22"/>
    </location>
</feature>
<dbReference type="OrthoDB" id="1403449at2759"/>
<keyword evidence="7" id="KW-1185">Reference proteome</keyword>
<protein>
    <recommendedName>
        <fullName evidence="5">RING-CH-type domain-containing protein</fullName>
    </recommendedName>
</protein>
<name>A0A371F016_MUCPR</name>
<dbReference type="Proteomes" id="UP000257109">
    <property type="component" value="Unassembled WGS sequence"/>
</dbReference>
<keyword evidence="3" id="KW-0862">Zinc</keyword>
<evidence type="ECO:0000259" key="5">
    <source>
        <dbReference type="PROSITE" id="PS51292"/>
    </source>
</evidence>
<keyword evidence="2" id="KW-0863">Zinc-finger</keyword>
<evidence type="ECO:0000256" key="2">
    <source>
        <dbReference type="ARBA" id="ARBA00022771"/>
    </source>
</evidence>
<comment type="caution">
    <text evidence="6">The sequence shown here is derived from an EMBL/GenBank/DDBJ whole genome shotgun (WGS) entry which is preliminary data.</text>
</comment>
<accession>A0A371F016</accession>
<dbReference type="InterPro" id="IPR011016">
    <property type="entry name" value="Znf_RING-CH"/>
</dbReference>
<gene>
    <name evidence="6" type="ORF">CR513_48990</name>
</gene>
<feature type="non-terminal residue" evidence="6">
    <location>
        <position position="87"/>
    </location>
</feature>
<evidence type="ECO:0000256" key="4">
    <source>
        <dbReference type="SAM" id="MobiDB-lite"/>
    </source>
</evidence>
<evidence type="ECO:0000313" key="6">
    <source>
        <dbReference type="EMBL" id="RDX71637.1"/>
    </source>
</evidence>
<dbReference type="EMBL" id="QJKJ01011252">
    <property type="protein sequence ID" value="RDX71637.1"/>
    <property type="molecule type" value="Genomic_DNA"/>
</dbReference>
<dbReference type="PROSITE" id="PS51292">
    <property type="entry name" value="ZF_RING_CH"/>
    <property type="match status" value="1"/>
</dbReference>
<proteinExistence type="predicted"/>
<feature type="non-terminal residue" evidence="6">
    <location>
        <position position="1"/>
    </location>
</feature>
<dbReference type="AlphaFoldDB" id="A0A371F016"/>
<dbReference type="GO" id="GO:0008270">
    <property type="term" value="F:zinc ion binding"/>
    <property type="evidence" value="ECO:0007669"/>
    <property type="project" value="UniProtKB-KW"/>
</dbReference>
<reference evidence="6" key="1">
    <citation type="submission" date="2018-05" db="EMBL/GenBank/DDBJ databases">
        <title>Draft genome of Mucuna pruriens seed.</title>
        <authorList>
            <person name="Nnadi N.E."/>
            <person name="Vos R."/>
            <person name="Hasami M.H."/>
            <person name="Devisetty U.K."/>
            <person name="Aguiy J.C."/>
        </authorList>
    </citation>
    <scope>NUCLEOTIDE SEQUENCE [LARGE SCALE GENOMIC DNA]</scope>
    <source>
        <strain evidence="6">JCA_2017</strain>
    </source>
</reference>
<organism evidence="6 7">
    <name type="scientific">Mucuna pruriens</name>
    <name type="common">Velvet bean</name>
    <name type="synonym">Dolichos pruriens</name>
    <dbReference type="NCBI Taxonomy" id="157652"/>
    <lineage>
        <taxon>Eukaryota</taxon>
        <taxon>Viridiplantae</taxon>
        <taxon>Streptophyta</taxon>
        <taxon>Embryophyta</taxon>
        <taxon>Tracheophyta</taxon>
        <taxon>Spermatophyta</taxon>
        <taxon>Magnoliopsida</taxon>
        <taxon>eudicotyledons</taxon>
        <taxon>Gunneridae</taxon>
        <taxon>Pentapetalae</taxon>
        <taxon>rosids</taxon>
        <taxon>fabids</taxon>
        <taxon>Fabales</taxon>
        <taxon>Fabaceae</taxon>
        <taxon>Papilionoideae</taxon>
        <taxon>50 kb inversion clade</taxon>
        <taxon>NPAAA clade</taxon>
        <taxon>indigoferoid/millettioid clade</taxon>
        <taxon>Phaseoleae</taxon>
        <taxon>Mucuna</taxon>
    </lineage>
</organism>
<evidence type="ECO:0000313" key="7">
    <source>
        <dbReference type="Proteomes" id="UP000257109"/>
    </source>
</evidence>
<keyword evidence="1" id="KW-0479">Metal-binding</keyword>
<evidence type="ECO:0000256" key="3">
    <source>
        <dbReference type="ARBA" id="ARBA00022833"/>
    </source>
</evidence>
<evidence type="ECO:0000256" key="1">
    <source>
        <dbReference type="ARBA" id="ARBA00022723"/>
    </source>
</evidence>
<feature type="domain" description="RING-CH-type" evidence="5">
    <location>
        <begin position="56"/>
        <end position="87"/>
    </location>
</feature>